<sequence length="238" mass="27991">MSKSKIITKRIILPDYPHHIVQRGHNRQVIFAENEDFKNYLENLHELKAKYKIKVFAYCLMTNHIHLLLQPGKRTENIGKFMKVLSARATRYFNVLEGRSGTLWESKYKSSVVQSEEYLLACLRYIELNPVRAGIKEHPEEYLWSSYIPRMGGDRKEWLDIDPMFLSLGETETIRRENYLKFIGENVPSGESEFIRTALKRGQLTGNSRFIDAIEHIVGRRIERRGQGRPFKNKDNFK</sequence>
<reference evidence="2 3" key="1">
    <citation type="journal article" date="2019" name="ISME J.">
        <title>Insights into ecological role of a new deltaproteobacterial order Candidatus Acidulodesulfobacterales by metagenomics and metatranscriptomics.</title>
        <authorList>
            <person name="Tan S."/>
            <person name="Liu J."/>
            <person name="Fang Y."/>
            <person name="Hedlund B.P."/>
            <person name="Lian Z.H."/>
            <person name="Huang L.Y."/>
            <person name="Li J.T."/>
            <person name="Huang L.N."/>
            <person name="Li W.J."/>
            <person name="Jiang H.C."/>
            <person name="Dong H.L."/>
            <person name="Shu W.S."/>
        </authorList>
    </citation>
    <scope>NUCLEOTIDE SEQUENCE [LARGE SCALE GENOMIC DNA]</scope>
    <source>
        <strain evidence="2">AP1</strain>
    </source>
</reference>
<protein>
    <submittedName>
        <fullName evidence="2">Transposase</fullName>
    </submittedName>
</protein>
<accession>A0A519BJR8</accession>
<organism evidence="2 3">
    <name type="scientific">Candidatus Acididesulfobacter diazotrophicus</name>
    <dbReference type="NCBI Taxonomy" id="2597226"/>
    <lineage>
        <taxon>Bacteria</taxon>
        <taxon>Deltaproteobacteria</taxon>
        <taxon>Candidatus Acidulodesulfobacterales</taxon>
        <taxon>Candidatus Acididesulfobacter</taxon>
    </lineage>
</organism>
<name>A0A519BJR8_9DELT</name>
<dbReference type="EMBL" id="SGBB01000036">
    <property type="protein sequence ID" value="RZD17518.1"/>
    <property type="molecule type" value="Genomic_DNA"/>
</dbReference>
<dbReference type="SUPFAM" id="SSF143422">
    <property type="entry name" value="Transposase IS200-like"/>
    <property type="match status" value="1"/>
</dbReference>
<dbReference type="Gene3D" id="3.30.70.1290">
    <property type="entry name" value="Transposase IS200-like"/>
    <property type="match status" value="1"/>
</dbReference>
<dbReference type="GO" id="GO:0004803">
    <property type="term" value="F:transposase activity"/>
    <property type="evidence" value="ECO:0007669"/>
    <property type="project" value="InterPro"/>
</dbReference>
<dbReference type="Pfam" id="PF01797">
    <property type="entry name" value="Y1_Tnp"/>
    <property type="match status" value="1"/>
</dbReference>
<dbReference type="PANTHER" id="PTHR34322:SF2">
    <property type="entry name" value="TRANSPOSASE IS200-LIKE DOMAIN-CONTAINING PROTEIN"/>
    <property type="match status" value="1"/>
</dbReference>
<comment type="caution">
    <text evidence="2">The sequence shown here is derived from an EMBL/GenBank/DDBJ whole genome shotgun (WGS) entry which is preliminary data.</text>
</comment>
<evidence type="ECO:0000313" key="2">
    <source>
        <dbReference type="EMBL" id="RZD17518.1"/>
    </source>
</evidence>
<dbReference type="GO" id="GO:0006313">
    <property type="term" value="P:DNA transposition"/>
    <property type="evidence" value="ECO:0007669"/>
    <property type="project" value="InterPro"/>
</dbReference>
<gene>
    <name evidence="2" type="ORF">EVG15_10720</name>
</gene>
<dbReference type="SMART" id="SM01321">
    <property type="entry name" value="Y1_Tnp"/>
    <property type="match status" value="1"/>
</dbReference>
<evidence type="ECO:0000259" key="1">
    <source>
        <dbReference type="SMART" id="SM01321"/>
    </source>
</evidence>
<dbReference type="InterPro" id="IPR002686">
    <property type="entry name" value="Transposase_17"/>
</dbReference>
<dbReference type="Proteomes" id="UP000319296">
    <property type="component" value="Unassembled WGS sequence"/>
</dbReference>
<evidence type="ECO:0000313" key="3">
    <source>
        <dbReference type="Proteomes" id="UP000319296"/>
    </source>
</evidence>
<proteinExistence type="predicted"/>
<dbReference type="PANTHER" id="PTHR34322">
    <property type="entry name" value="TRANSPOSASE, Y1_TNP DOMAIN-CONTAINING"/>
    <property type="match status" value="1"/>
</dbReference>
<dbReference type="InterPro" id="IPR036515">
    <property type="entry name" value="Transposase_17_sf"/>
</dbReference>
<dbReference type="GO" id="GO:0003677">
    <property type="term" value="F:DNA binding"/>
    <property type="evidence" value="ECO:0007669"/>
    <property type="project" value="InterPro"/>
</dbReference>
<dbReference type="AlphaFoldDB" id="A0A519BJR8"/>
<feature type="domain" description="Transposase IS200-like" evidence="1">
    <location>
        <begin position="13"/>
        <end position="129"/>
    </location>
</feature>